<comment type="caution">
    <text evidence="1">The sequence shown here is derived from an EMBL/GenBank/DDBJ whole genome shotgun (WGS) entry which is preliminary data.</text>
</comment>
<protein>
    <submittedName>
        <fullName evidence="1">Uncharacterized protein</fullName>
    </submittedName>
</protein>
<accession>X0S7B1</accession>
<reference evidence="1" key="1">
    <citation type="journal article" date="2014" name="Front. Microbiol.">
        <title>High frequency of phylogenetically diverse reductive dehalogenase-homologous genes in deep subseafloor sedimentary metagenomes.</title>
        <authorList>
            <person name="Kawai M."/>
            <person name="Futagami T."/>
            <person name="Toyoda A."/>
            <person name="Takaki Y."/>
            <person name="Nishi S."/>
            <person name="Hori S."/>
            <person name="Arai W."/>
            <person name="Tsubouchi T."/>
            <person name="Morono Y."/>
            <person name="Uchiyama I."/>
            <person name="Ito T."/>
            <person name="Fujiyama A."/>
            <person name="Inagaki F."/>
            <person name="Takami H."/>
        </authorList>
    </citation>
    <scope>NUCLEOTIDE SEQUENCE</scope>
    <source>
        <strain evidence="1">Expedition CK06-06</strain>
    </source>
</reference>
<evidence type="ECO:0000313" key="1">
    <source>
        <dbReference type="EMBL" id="GAF71827.1"/>
    </source>
</evidence>
<name>X0S7B1_9ZZZZ</name>
<sequence length="126" mass="14630">GDALMRRIRTQGNLVRSINQILPYTFPSFIKNISAKTIYNFSEVCIENALTILKALENEYQVIQQRKLTLYHLGEVIIYPRYPDQGEDMEYNLNLSPSHYLGNSFELLRRTKGMTDRIKIADSINT</sequence>
<dbReference type="EMBL" id="BARS01000100">
    <property type="protein sequence ID" value="GAF71827.1"/>
    <property type="molecule type" value="Genomic_DNA"/>
</dbReference>
<dbReference type="AlphaFoldDB" id="X0S7B1"/>
<feature type="non-terminal residue" evidence="1">
    <location>
        <position position="1"/>
    </location>
</feature>
<proteinExistence type="predicted"/>
<gene>
    <name evidence="1" type="ORF">S01H1_00297</name>
</gene>
<organism evidence="1">
    <name type="scientific">marine sediment metagenome</name>
    <dbReference type="NCBI Taxonomy" id="412755"/>
    <lineage>
        <taxon>unclassified sequences</taxon>
        <taxon>metagenomes</taxon>
        <taxon>ecological metagenomes</taxon>
    </lineage>
</organism>